<organism evidence="6">
    <name type="scientific">Caulobacter sp. (strain K31)</name>
    <dbReference type="NCBI Taxonomy" id="366602"/>
    <lineage>
        <taxon>Bacteria</taxon>
        <taxon>Pseudomonadati</taxon>
        <taxon>Pseudomonadota</taxon>
        <taxon>Alphaproteobacteria</taxon>
        <taxon>Caulobacterales</taxon>
        <taxon>Caulobacteraceae</taxon>
        <taxon>Caulobacter</taxon>
    </lineage>
</organism>
<evidence type="ECO:0000256" key="1">
    <source>
        <dbReference type="ARBA" id="ARBA00023015"/>
    </source>
</evidence>
<protein>
    <submittedName>
        <fullName evidence="6">Transcriptional regulator, MarR family</fullName>
    </submittedName>
</protein>
<dbReference type="Gene3D" id="1.10.10.10">
    <property type="entry name" value="Winged helix-like DNA-binding domain superfamily/Winged helix DNA-binding domain"/>
    <property type="match status" value="1"/>
</dbReference>
<dbReference type="PANTHER" id="PTHR42756">
    <property type="entry name" value="TRANSCRIPTIONAL REGULATOR, MARR"/>
    <property type="match status" value="1"/>
</dbReference>
<gene>
    <name evidence="6" type="ordered locus">Caul_4858</name>
</gene>
<dbReference type="HOGENOM" id="CLU_083287_4_0_5"/>
<dbReference type="STRING" id="366602.Caul_4858"/>
<evidence type="ECO:0000256" key="3">
    <source>
        <dbReference type="ARBA" id="ARBA00023163"/>
    </source>
</evidence>
<reference evidence="6" key="1">
    <citation type="submission" date="2008-01" db="EMBL/GenBank/DDBJ databases">
        <title>Complete sequence of chromosome of Caulobacter sp. K31.</title>
        <authorList>
            <consortium name="US DOE Joint Genome Institute"/>
            <person name="Copeland A."/>
            <person name="Lucas S."/>
            <person name="Lapidus A."/>
            <person name="Barry K."/>
            <person name="Glavina del Rio T."/>
            <person name="Dalin E."/>
            <person name="Tice H."/>
            <person name="Pitluck S."/>
            <person name="Bruce D."/>
            <person name="Goodwin L."/>
            <person name="Thompson L.S."/>
            <person name="Brettin T."/>
            <person name="Detter J.C."/>
            <person name="Han C."/>
            <person name="Schmutz J."/>
            <person name="Larimer F."/>
            <person name="Land M."/>
            <person name="Hauser L."/>
            <person name="Kyrpides N."/>
            <person name="Kim E."/>
            <person name="Stephens C."/>
            <person name="Richardson P."/>
        </authorList>
    </citation>
    <scope>NUCLEOTIDE SEQUENCE [LARGE SCALE GENOMIC DNA]</scope>
    <source>
        <strain evidence="6">K31</strain>
    </source>
</reference>
<keyword evidence="3" id="KW-0804">Transcription</keyword>
<accession>B0T532</accession>
<dbReference type="AlphaFoldDB" id="B0T532"/>
<feature type="compositionally biased region" description="Basic and acidic residues" evidence="4">
    <location>
        <begin position="155"/>
        <end position="181"/>
    </location>
</feature>
<dbReference type="InterPro" id="IPR036388">
    <property type="entry name" value="WH-like_DNA-bd_sf"/>
</dbReference>
<evidence type="ECO:0000313" key="6">
    <source>
        <dbReference type="EMBL" id="ABZ73978.1"/>
    </source>
</evidence>
<feature type="region of interest" description="Disordered" evidence="4">
    <location>
        <begin position="1"/>
        <end position="21"/>
    </location>
</feature>
<dbReference type="SMART" id="SM00347">
    <property type="entry name" value="HTH_MARR"/>
    <property type="match status" value="1"/>
</dbReference>
<sequence length="195" mass="20735">MAKTKGDPKGDKSDHGGALARSPSHLLHRVLQLALDIYAEESGTGGVTQRQFAVLAAVAENEGVTQTGLVRATGIDRSTLADMVARMIAKGHLERHRSDLDARANTVSLTPAGAAVLEESRPKVAMADARILALLKPSKREGFLELLSDMAVSDVHAEPEAKVKKAKAPKAEKPAHKDGKKDKKPKKEKAAKKAA</sequence>
<dbReference type="InterPro" id="IPR000835">
    <property type="entry name" value="HTH_MarR-typ"/>
</dbReference>
<dbReference type="Pfam" id="PF12802">
    <property type="entry name" value="MarR_2"/>
    <property type="match status" value="1"/>
</dbReference>
<feature type="domain" description="HTH marR-type" evidence="5">
    <location>
        <begin position="23"/>
        <end position="152"/>
    </location>
</feature>
<evidence type="ECO:0000259" key="5">
    <source>
        <dbReference type="PROSITE" id="PS50995"/>
    </source>
</evidence>
<evidence type="ECO:0000256" key="4">
    <source>
        <dbReference type="SAM" id="MobiDB-lite"/>
    </source>
</evidence>
<dbReference type="SUPFAM" id="SSF46785">
    <property type="entry name" value="Winged helix' DNA-binding domain"/>
    <property type="match status" value="1"/>
</dbReference>
<keyword evidence="2" id="KW-0238">DNA-binding</keyword>
<dbReference type="GO" id="GO:0003700">
    <property type="term" value="F:DNA-binding transcription factor activity"/>
    <property type="evidence" value="ECO:0007669"/>
    <property type="project" value="InterPro"/>
</dbReference>
<dbReference type="OrthoDB" id="7349109at2"/>
<dbReference type="PANTHER" id="PTHR42756:SF1">
    <property type="entry name" value="TRANSCRIPTIONAL REPRESSOR OF EMRAB OPERON"/>
    <property type="match status" value="1"/>
</dbReference>
<feature type="compositionally biased region" description="Basic residues" evidence="4">
    <location>
        <begin position="182"/>
        <end position="195"/>
    </location>
</feature>
<dbReference type="KEGG" id="cak:Caul_4858"/>
<dbReference type="GO" id="GO:0003677">
    <property type="term" value="F:DNA binding"/>
    <property type="evidence" value="ECO:0007669"/>
    <property type="project" value="UniProtKB-KW"/>
</dbReference>
<dbReference type="InterPro" id="IPR036390">
    <property type="entry name" value="WH_DNA-bd_sf"/>
</dbReference>
<evidence type="ECO:0000256" key="2">
    <source>
        <dbReference type="ARBA" id="ARBA00023125"/>
    </source>
</evidence>
<dbReference type="EMBL" id="CP000927">
    <property type="protein sequence ID" value="ABZ73978.1"/>
    <property type="molecule type" value="Genomic_DNA"/>
</dbReference>
<name>B0T532_CAUSK</name>
<dbReference type="PROSITE" id="PS50995">
    <property type="entry name" value="HTH_MARR_2"/>
    <property type="match status" value="1"/>
</dbReference>
<dbReference type="eggNOG" id="COG1846">
    <property type="taxonomic scope" value="Bacteria"/>
</dbReference>
<feature type="compositionally biased region" description="Basic and acidic residues" evidence="4">
    <location>
        <begin position="1"/>
        <end position="15"/>
    </location>
</feature>
<feature type="region of interest" description="Disordered" evidence="4">
    <location>
        <begin position="155"/>
        <end position="195"/>
    </location>
</feature>
<keyword evidence="1" id="KW-0805">Transcription regulation</keyword>
<proteinExistence type="predicted"/>